<evidence type="ECO:0000259" key="5">
    <source>
        <dbReference type="PROSITE" id="PS50931"/>
    </source>
</evidence>
<dbReference type="PANTHER" id="PTHR30427:SF1">
    <property type="entry name" value="TRANSCRIPTIONAL ACTIVATOR PROTEIN LYSR"/>
    <property type="match status" value="1"/>
</dbReference>
<dbReference type="InterPro" id="IPR036390">
    <property type="entry name" value="WH_DNA-bd_sf"/>
</dbReference>
<keyword evidence="3 6" id="KW-0238">DNA-binding</keyword>
<reference evidence="6 7" key="1">
    <citation type="submission" date="2017-02" db="EMBL/GenBank/DDBJ databases">
        <authorList>
            <person name="Peterson S.W."/>
        </authorList>
    </citation>
    <scope>NUCLEOTIDE SEQUENCE [LARGE SCALE GENOMIC DNA]</scope>
    <source>
        <strain evidence="6 7">DSM 9653</strain>
    </source>
</reference>
<dbReference type="PROSITE" id="PS50931">
    <property type="entry name" value="HTH_LYSR"/>
    <property type="match status" value="1"/>
</dbReference>
<dbReference type="Gene3D" id="1.10.10.10">
    <property type="entry name" value="Winged helix-like DNA-binding domain superfamily/Winged helix DNA-binding domain"/>
    <property type="match status" value="1"/>
</dbReference>
<evidence type="ECO:0000313" key="7">
    <source>
        <dbReference type="Proteomes" id="UP000190130"/>
    </source>
</evidence>
<dbReference type="GO" id="GO:0003700">
    <property type="term" value="F:DNA-binding transcription factor activity"/>
    <property type="evidence" value="ECO:0007669"/>
    <property type="project" value="InterPro"/>
</dbReference>
<dbReference type="SUPFAM" id="SSF53850">
    <property type="entry name" value="Periplasmic binding protein-like II"/>
    <property type="match status" value="1"/>
</dbReference>
<proteinExistence type="inferred from homology"/>
<gene>
    <name evidence="6" type="ORF">SAMN05660750_02107</name>
</gene>
<dbReference type="Pfam" id="PF03466">
    <property type="entry name" value="LysR_substrate"/>
    <property type="match status" value="1"/>
</dbReference>
<dbReference type="RefSeq" id="WP_079591424.1">
    <property type="nucleotide sequence ID" value="NZ_FUYX01000004.1"/>
</dbReference>
<dbReference type="GO" id="GO:0043565">
    <property type="term" value="F:sequence-specific DNA binding"/>
    <property type="evidence" value="ECO:0007669"/>
    <property type="project" value="TreeGrafter"/>
</dbReference>
<dbReference type="Proteomes" id="UP000190130">
    <property type="component" value="Unassembled WGS sequence"/>
</dbReference>
<dbReference type="InterPro" id="IPR005119">
    <property type="entry name" value="LysR_subst-bd"/>
</dbReference>
<evidence type="ECO:0000256" key="1">
    <source>
        <dbReference type="ARBA" id="ARBA00009437"/>
    </source>
</evidence>
<evidence type="ECO:0000313" key="6">
    <source>
        <dbReference type="EMBL" id="SKB72568.1"/>
    </source>
</evidence>
<dbReference type="SUPFAM" id="SSF46785">
    <property type="entry name" value="Winged helix' DNA-binding domain"/>
    <property type="match status" value="1"/>
</dbReference>
<name>A0A1T5DLM1_9HYPH</name>
<dbReference type="OrthoDB" id="8479870at2"/>
<dbReference type="AlphaFoldDB" id="A0A1T5DLM1"/>
<dbReference type="PRINTS" id="PR00039">
    <property type="entry name" value="HTHLYSR"/>
</dbReference>
<accession>A0A1T5DLM1</accession>
<dbReference type="Gene3D" id="3.40.190.290">
    <property type="match status" value="1"/>
</dbReference>
<dbReference type="InterPro" id="IPR036388">
    <property type="entry name" value="WH-like_DNA-bd_sf"/>
</dbReference>
<evidence type="ECO:0000256" key="3">
    <source>
        <dbReference type="ARBA" id="ARBA00023125"/>
    </source>
</evidence>
<protein>
    <submittedName>
        <fullName evidence="6">DNA-binding transcriptional regulator, LysR family</fullName>
    </submittedName>
</protein>
<sequence>MRLTHRQLEMFQTLLRTLSVTETAQELASSQPTISRELKALEAQLGFALFERKSRRLEPTSRALALNIVVQRSFLSLAEIERAALAIRGERLHRLTIACLPAFAHALIPEVIRALRQKRPDTTFKVHSLEEGALTRDILAKFFDLALVEGNISGTAGVTTTMRCGDLVCIMPPDHALAQHDRLRPTDFGEYDVIYYSDEDTYRRRVDLWFQGAGVTPRLAIETTTASSMAAMVGAGLGVAIVNPMTALASDGTQVVVRPMAQPIAYAVNLWRPDATGRNRLGDEIAEVTTEAITTIARRLAARGLTERMS</sequence>
<evidence type="ECO:0000256" key="4">
    <source>
        <dbReference type="ARBA" id="ARBA00023163"/>
    </source>
</evidence>
<dbReference type="GO" id="GO:0009089">
    <property type="term" value="P:lysine biosynthetic process via diaminopimelate"/>
    <property type="evidence" value="ECO:0007669"/>
    <property type="project" value="TreeGrafter"/>
</dbReference>
<organism evidence="6 7">
    <name type="scientific">Bosea thiooxidans</name>
    <dbReference type="NCBI Taxonomy" id="53254"/>
    <lineage>
        <taxon>Bacteria</taxon>
        <taxon>Pseudomonadati</taxon>
        <taxon>Pseudomonadota</taxon>
        <taxon>Alphaproteobacteria</taxon>
        <taxon>Hyphomicrobiales</taxon>
        <taxon>Boseaceae</taxon>
        <taxon>Bosea</taxon>
    </lineage>
</organism>
<dbReference type="EMBL" id="FUYX01000004">
    <property type="protein sequence ID" value="SKB72568.1"/>
    <property type="molecule type" value="Genomic_DNA"/>
</dbReference>
<keyword evidence="2" id="KW-0805">Transcription regulation</keyword>
<keyword evidence="4" id="KW-0804">Transcription</keyword>
<evidence type="ECO:0000256" key="2">
    <source>
        <dbReference type="ARBA" id="ARBA00023015"/>
    </source>
</evidence>
<dbReference type="GO" id="GO:0010628">
    <property type="term" value="P:positive regulation of gene expression"/>
    <property type="evidence" value="ECO:0007669"/>
    <property type="project" value="TreeGrafter"/>
</dbReference>
<dbReference type="PANTHER" id="PTHR30427">
    <property type="entry name" value="TRANSCRIPTIONAL ACTIVATOR PROTEIN LYSR"/>
    <property type="match status" value="1"/>
</dbReference>
<dbReference type="Pfam" id="PF00126">
    <property type="entry name" value="HTH_1"/>
    <property type="match status" value="1"/>
</dbReference>
<feature type="domain" description="HTH lysR-type" evidence="5">
    <location>
        <begin position="1"/>
        <end position="60"/>
    </location>
</feature>
<comment type="similarity">
    <text evidence="1">Belongs to the LysR transcriptional regulatory family.</text>
</comment>
<dbReference type="InterPro" id="IPR000847">
    <property type="entry name" value="LysR_HTH_N"/>
</dbReference>